<evidence type="ECO:0000259" key="8">
    <source>
        <dbReference type="Pfam" id="PF01425"/>
    </source>
</evidence>
<evidence type="ECO:0000313" key="10">
    <source>
        <dbReference type="EMBL" id="RNA09969.1"/>
    </source>
</evidence>
<dbReference type="AlphaFoldDB" id="A0A3M7QFB1"/>
<comment type="catalytic activity">
    <reaction evidence="6 7">
        <text>L-glutamyl-tRNA(Gln) + L-glutamine + ATP + H2O = L-glutaminyl-tRNA(Gln) + L-glutamate + ADP + phosphate + H(+)</text>
        <dbReference type="Rhea" id="RHEA:17521"/>
        <dbReference type="Rhea" id="RHEA-COMP:9681"/>
        <dbReference type="Rhea" id="RHEA-COMP:9684"/>
        <dbReference type="ChEBI" id="CHEBI:15377"/>
        <dbReference type="ChEBI" id="CHEBI:15378"/>
        <dbReference type="ChEBI" id="CHEBI:29985"/>
        <dbReference type="ChEBI" id="CHEBI:30616"/>
        <dbReference type="ChEBI" id="CHEBI:43474"/>
        <dbReference type="ChEBI" id="CHEBI:58359"/>
        <dbReference type="ChEBI" id="CHEBI:78520"/>
        <dbReference type="ChEBI" id="CHEBI:78521"/>
        <dbReference type="ChEBI" id="CHEBI:456216"/>
        <dbReference type="EC" id="6.3.5.7"/>
    </reaction>
</comment>
<dbReference type="GO" id="GO:0030956">
    <property type="term" value="C:glutamyl-tRNA(Gln) amidotransferase complex"/>
    <property type="evidence" value="ECO:0007669"/>
    <property type="project" value="UniProtKB-UniRule"/>
</dbReference>
<dbReference type="SUPFAM" id="SSF75304">
    <property type="entry name" value="Amidase signature (AS) enzymes"/>
    <property type="match status" value="1"/>
</dbReference>
<accession>A0A3M7QFB1</accession>
<gene>
    <name evidence="10" type="ORF">BpHYR1_048371</name>
</gene>
<dbReference type="GO" id="GO:0032543">
    <property type="term" value="P:mitochondrial translation"/>
    <property type="evidence" value="ECO:0007669"/>
    <property type="project" value="UniProtKB-UniRule"/>
</dbReference>
<dbReference type="Pfam" id="PF01425">
    <property type="entry name" value="Amidase"/>
    <property type="match status" value="1"/>
</dbReference>
<evidence type="ECO:0000256" key="1">
    <source>
        <dbReference type="ARBA" id="ARBA00008069"/>
    </source>
</evidence>
<keyword evidence="5 7" id="KW-0648">Protein biosynthesis</keyword>
<keyword evidence="4 7" id="KW-0067">ATP-binding</keyword>
<dbReference type="GO" id="GO:0016740">
    <property type="term" value="F:transferase activity"/>
    <property type="evidence" value="ECO:0007669"/>
    <property type="project" value="UniProtKB-KW"/>
</dbReference>
<keyword evidence="3 7" id="KW-0547">Nucleotide-binding</keyword>
<evidence type="ECO:0000313" key="11">
    <source>
        <dbReference type="Proteomes" id="UP000276133"/>
    </source>
</evidence>
<dbReference type="InterPro" id="IPR000120">
    <property type="entry name" value="Amidase"/>
</dbReference>
<sequence length="706" mass="79594">MVFLNKIFKKICQKPFSKLTSSPIRSIFTTHCFDNDFEIPLDENLYWDNLQNSLEESDQYTNKLTKAEKNVFILQLKMQYRSKSRQSTTPELQLAESISLVDTLDNWRVIDSHIVSTKRSHSREIFGSGNQEMLSKKIASSGADSLFVVIDRLTNMQVKGLRTTLLGNNPNMAIYDRYKVVLEIFKRNARSSIAKLQIALAEIPYLRHRYENKIVNSCIRSINRAKKLEKLNILISDTFDLAEKQAFESEKRWNKNLAIGRLDGRTFTVKDNISTESIRTTCGSKMLENYTPSFNATVVDRLLKSGSLLVGKTNLDEFGMGSVSSSYFGTVKNPYNVLIDDFDEDANDFYISGGSSGGSAASVSSGIVDFSIGSDTGGSVRNPASICGCIGFKPTYGMISRFGLIPLNNYLDTIGIMSRKIDVLVDVFNTIAGPDPNDATSLKCEFKPIKLADSFNTNEIKIGIPKEFFPNGLSEESLKAWKHSVGIFEKFGNAKIVSVSIPNIIYSMSVYSVLTSCEVASNFARYDGIRYGYHSELNLDTNPSGYNFETVVRKNRDESLGQVVRSRIVSGNYFLLKDNYEKYFLKSHKIKQLIVNDFLKVFNDDQCDLLVTPSCFNETFKYSHFLKQSQVFDEKDFFTSCANVAGLPAITLPCILSQNSLPIGIQLISKWKRDDLILNIANWFINKNGFEFLADNDKFLHKISNN</sequence>
<keyword evidence="11" id="KW-1185">Reference proteome</keyword>
<dbReference type="InterPro" id="IPR020556">
    <property type="entry name" value="Amidase_CS"/>
</dbReference>
<dbReference type="GO" id="GO:0070681">
    <property type="term" value="P:glutaminyl-tRNAGln biosynthesis via transamidation"/>
    <property type="evidence" value="ECO:0007669"/>
    <property type="project" value="UniProtKB-UniRule"/>
</dbReference>
<comment type="similarity">
    <text evidence="1 7">Belongs to the amidase family. GatA subfamily.</text>
</comment>
<keyword evidence="7" id="KW-0496">Mitochondrion</keyword>
<comment type="subunit">
    <text evidence="7">Subunit of the heterotrimeric GatCAB amidotransferase (AdT) complex, composed of A, B and C subunits.</text>
</comment>
<dbReference type="GO" id="GO:0050567">
    <property type="term" value="F:glutaminyl-tRNA synthase (glutamine-hydrolyzing) activity"/>
    <property type="evidence" value="ECO:0007669"/>
    <property type="project" value="UniProtKB-UniRule"/>
</dbReference>
<dbReference type="InterPro" id="IPR036928">
    <property type="entry name" value="AS_sf"/>
</dbReference>
<feature type="active site" description="Charge relay system" evidence="7">
    <location>
        <position position="355"/>
    </location>
</feature>
<reference evidence="10 11" key="1">
    <citation type="journal article" date="2018" name="Sci. Rep.">
        <title>Genomic signatures of local adaptation to the degree of environmental predictability in rotifers.</title>
        <authorList>
            <person name="Franch-Gras L."/>
            <person name="Hahn C."/>
            <person name="Garcia-Roger E.M."/>
            <person name="Carmona M.J."/>
            <person name="Serra M."/>
            <person name="Gomez A."/>
        </authorList>
    </citation>
    <scope>NUCLEOTIDE SEQUENCE [LARGE SCALE GENOMIC DNA]</scope>
    <source>
        <strain evidence="10">HYR1</strain>
    </source>
</reference>
<dbReference type="InterPro" id="IPR023631">
    <property type="entry name" value="Amidase_dom"/>
</dbReference>
<dbReference type="STRING" id="10195.A0A3M7QFB1"/>
<evidence type="ECO:0000256" key="2">
    <source>
        <dbReference type="ARBA" id="ARBA00022598"/>
    </source>
</evidence>
<proteinExistence type="inferred from homology"/>
<dbReference type="PROSITE" id="PS00571">
    <property type="entry name" value="AMIDASES"/>
    <property type="match status" value="1"/>
</dbReference>
<feature type="active site" description="Charge relay system" evidence="7">
    <location>
        <position position="270"/>
    </location>
</feature>
<evidence type="ECO:0000256" key="6">
    <source>
        <dbReference type="ARBA" id="ARBA00047407"/>
    </source>
</evidence>
<evidence type="ECO:0000256" key="4">
    <source>
        <dbReference type="ARBA" id="ARBA00022840"/>
    </source>
</evidence>
<comment type="function">
    <text evidence="7">Allows the formation of correctly charged Gln-tRNA(Gln) through the transamidation of misacylated Glu-tRNA(Gln) in the mitochondria. The reaction takes place in the presence of glutamine and ATP through an activated gamma-phospho-Glu-tRNA(Gln).</text>
</comment>
<dbReference type="InterPro" id="IPR025121">
    <property type="entry name" value="GTPase_HflX_N"/>
</dbReference>
<dbReference type="Gene3D" id="3.40.50.11060">
    <property type="entry name" value="GTPase HflX, N-terminal domain"/>
    <property type="match status" value="1"/>
</dbReference>
<feature type="domain" description="Amidase" evidence="8">
    <location>
        <begin position="219"/>
        <end position="678"/>
    </location>
</feature>
<dbReference type="GO" id="GO:0005524">
    <property type="term" value="F:ATP binding"/>
    <property type="evidence" value="ECO:0007669"/>
    <property type="project" value="UniProtKB-KW"/>
</dbReference>
<feature type="active site" description="Acyl-ester intermediate" evidence="7">
    <location>
        <position position="379"/>
    </location>
</feature>
<feature type="domain" description="GTPase HflX N-terminal" evidence="9">
    <location>
        <begin position="93"/>
        <end position="185"/>
    </location>
</feature>
<dbReference type="EC" id="6.3.5.7" evidence="7"/>
<comment type="subcellular location">
    <subcellularLocation>
        <location evidence="7">Mitochondrion</location>
    </subcellularLocation>
</comment>
<dbReference type="InterPro" id="IPR042108">
    <property type="entry name" value="GTPase_HflX_N_sf"/>
</dbReference>
<dbReference type="PANTHER" id="PTHR11895:SF7">
    <property type="entry name" value="GLUTAMYL-TRNA(GLN) AMIDOTRANSFERASE SUBUNIT A, MITOCHONDRIAL"/>
    <property type="match status" value="1"/>
</dbReference>
<dbReference type="HAMAP" id="MF_00120">
    <property type="entry name" value="GatA"/>
    <property type="match status" value="1"/>
</dbReference>
<dbReference type="Pfam" id="PF13167">
    <property type="entry name" value="GTP-bdg_N"/>
    <property type="match status" value="1"/>
</dbReference>
<evidence type="ECO:0000259" key="9">
    <source>
        <dbReference type="Pfam" id="PF13167"/>
    </source>
</evidence>
<keyword evidence="10" id="KW-0808">Transferase</keyword>
<dbReference type="EMBL" id="REGN01006323">
    <property type="protein sequence ID" value="RNA09969.1"/>
    <property type="molecule type" value="Genomic_DNA"/>
</dbReference>
<evidence type="ECO:0000256" key="3">
    <source>
        <dbReference type="ARBA" id="ARBA00022741"/>
    </source>
</evidence>
<dbReference type="InterPro" id="IPR004412">
    <property type="entry name" value="GatA"/>
</dbReference>
<dbReference type="PANTHER" id="PTHR11895">
    <property type="entry name" value="TRANSAMIDASE"/>
    <property type="match status" value="1"/>
</dbReference>
<dbReference type="Proteomes" id="UP000276133">
    <property type="component" value="Unassembled WGS sequence"/>
</dbReference>
<keyword evidence="2 7" id="KW-0436">Ligase</keyword>
<protein>
    <recommendedName>
        <fullName evidence="7">Glutamyl-tRNA(Gln) amidotransferase subunit A, mitochondrial</fullName>
        <shortName evidence="7">Glu-AdT subunit A</shortName>
        <ecNumber evidence="7">6.3.5.7</ecNumber>
    </recommendedName>
</protein>
<dbReference type="GO" id="GO:0005739">
    <property type="term" value="C:mitochondrion"/>
    <property type="evidence" value="ECO:0007669"/>
    <property type="project" value="UniProtKB-SubCell"/>
</dbReference>
<dbReference type="OrthoDB" id="421993at2759"/>
<dbReference type="Gene3D" id="3.90.1300.10">
    <property type="entry name" value="Amidase signature (AS) domain"/>
    <property type="match status" value="1"/>
</dbReference>
<organism evidence="10 11">
    <name type="scientific">Brachionus plicatilis</name>
    <name type="common">Marine rotifer</name>
    <name type="synonym">Brachionus muelleri</name>
    <dbReference type="NCBI Taxonomy" id="10195"/>
    <lineage>
        <taxon>Eukaryota</taxon>
        <taxon>Metazoa</taxon>
        <taxon>Spiralia</taxon>
        <taxon>Gnathifera</taxon>
        <taxon>Rotifera</taxon>
        <taxon>Eurotatoria</taxon>
        <taxon>Monogononta</taxon>
        <taxon>Pseudotrocha</taxon>
        <taxon>Ploima</taxon>
        <taxon>Brachionidae</taxon>
        <taxon>Brachionus</taxon>
    </lineage>
</organism>
<name>A0A3M7QFB1_BRAPC</name>
<evidence type="ECO:0000256" key="5">
    <source>
        <dbReference type="ARBA" id="ARBA00022917"/>
    </source>
</evidence>
<comment type="caution">
    <text evidence="10">The sequence shown here is derived from an EMBL/GenBank/DDBJ whole genome shotgun (WGS) entry which is preliminary data.</text>
</comment>
<evidence type="ECO:0000256" key="7">
    <source>
        <dbReference type="HAMAP-Rule" id="MF_03150"/>
    </source>
</evidence>